<name>A0A1G7RZP3_9RHOB</name>
<dbReference type="OrthoDB" id="7770860at2"/>
<dbReference type="Proteomes" id="UP000182284">
    <property type="component" value="Unassembled WGS sequence"/>
</dbReference>
<evidence type="ECO:0000259" key="2">
    <source>
        <dbReference type="Pfam" id="PF07331"/>
    </source>
</evidence>
<dbReference type="AlphaFoldDB" id="A0A1G7RZP3"/>
<dbReference type="EMBL" id="FNBL01000013">
    <property type="protein sequence ID" value="SDG16228.1"/>
    <property type="molecule type" value="Genomic_DNA"/>
</dbReference>
<dbReference type="Pfam" id="PF07331">
    <property type="entry name" value="TctB"/>
    <property type="match status" value="1"/>
</dbReference>
<feature type="transmembrane region" description="Helical" evidence="1">
    <location>
        <begin position="123"/>
        <end position="145"/>
    </location>
</feature>
<evidence type="ECO:0000256" key="1">
    <source>
        <dbReference type="SAM" id="Phobius"/>
    </source>
</evidence>
<reference evidence="3 4" key="1">
    <citation type="submission" date="2016-10" db="EMBL/GenBank/DDBJ databases">
        <authorList>
            <person name="de Groot N.N."/>
        </authorList>
    </citation>
    <scope>NUCLEOTIDE SEQUENCE [LARGE SCALE GENOMIC DNA]</scope>
    <source>
        <strain evidence="3 4">DSM 27375</strain>
    </source>
</reference>
<protein>
    <submittedName>
        <fullName evidence="3">Tripartite tricarboxylate transporter TctB family protein</fullName>
    </submittedName>
</protein>
<gene>
    <name evidence="3" type="ORF">SAMN04488117_11325</name>
</gene>
<evidence type="ECO:0000313" key="3">
    <source>
        <dbReference type="EMBL" id="SDG16228.1"/>
    </source>
</evidence>
<sequence length="150" mass="15610">MTSRRQDLISAAVLLLAAVLIHMQARGITSRFKTGVDSGFLPEIVTAMLGVCALAIGLRATLGAPGEKRRATGQLRVLGVLGGLVLATLAMPVVGFLPVAAVLLFAQMVVLTPRGHHQPVFKAAISVLMAAAIWAVFTKGFGLILPSGPF</sequence>
<dbReference type="InterPro" id="IPR009936">
    <property type="entry name" value="DUF1468"/>
</dbReference>
<evidence type="ECO:0000313" key="4">
    <source>
        <dbReference type="Proteomes" id="UP000182284"/>
    </source>
</evidence>
<feature type="domain" description="DUF1468" evidence="2">
    <location>
        <begin position="9"/>
        <end position="146"/>
    </location>
</feature>
<feature type="transmembrane region" description="Helical" evidence="1">
    <location>
        <begin position="39"/>
        <end position="58"/>
    </location>
</feature>
<organism evidence="3 4">
    <name type="scientific">Celeribacter baekdonensis</name>
    <dbReference type="NCBI Taxonomy" id="875171"/>
    <lineage>
        <taxon>Bacteria</taxon>
        <taxon>Pseudomonadati</taxon>
        <taxon>Pseudomonadota</taxon>
        <taxon>Alphaproteobacteria</taxon>
        <taxon>Rhodobacterales</taxon>
        <taxon>Roseobacteraceae</taxon>
        <taxon>Celeribacter</taxon>
    </lineage>
</organism>
<accession>A0A1G7RZP3</accession>
<keyword evidence="1" id="KW-0472">Membrane</keyword>
<feature type="transmembrane region" description="Helical" evidence="1">
    <location>
        <begin position="78"/>
        <end position="111"/>
    </location>
</feature>
<keyword evidence="1" id="KW-0812">Transmembrane</keyword>
<dbReference type="RefSeq" id="WP_074646462.1">
    <property type="nucleotide sequence ID" value="NZ_FNBL01000013.1"/>
</dbReference>
<keyword evidence="1" id="KW-1133">Transmembrane helix</keyword>
<proteinExistence type="predicted"/>